<evidence type="ECO:0000313" key="2">
    <source>
        <dbReference type="EMBL" id="CAI5439627.1"/>
    </source>
</evidence>
<keyword evidence="3" id="KW-1185">Reference proteome</keyword>
<dbReference type="Proteomes" id="UP001152747">
    <property type="component" value="Unassembled WGS sequence"/>
</dbReference>
<dbReference type="EMBL" id="CANHGI010000001">
    <property type="protein sequence ID" value="CAI5439627.1"/>
    <property type="molecule type" value="Genomic_DNA"/>
</dbReference>
<gene>
    <name evidence="2" type="ORF">CAMP_LOCUS2264</name>
</gene>
<evidence type="ECO:0000256" key="1">
    <source>
        <dbReference type="SAM" id="MobiDB-lite"/>
    </source>
</evidence>
<organism evidence="2 3">
    <name type="scientific">Caenorhabditis angaria</name>
    <dbReference type="NCBI Taxonomy" id="860376"/>
    <lineage>
        <taxon>Eukaryota</taxon>
        <taxon>Metazoa</taxon>
        <taxon>Ecdysozoa</taxon>
        <taxon>Nematoda</taxon>
        <taxon>Chromadorea</taxon>
        <taxon>Rhabditida</taxon>
        <taxon>Rhabditina</taxon>
        <taxon>Rhabditomorpha</taxon>
        <taxon>Rhabditoidea</taxon>
        <taxon>Rhabditidae</taxon>
        <taxon>Peloderinae</taxon>
        <taxon>Caenorhabditis</taxon>
    </lineage>
</organism>
<feature type="region of interest" description="Disordered" evidence="1">
    <location>
        <begin position="176"/>
        <end position="207"/>
    </location>
</feature>
<reference evidence="2" key="1">
    <citation type="submission" date="2022-11" db="EMBL/GenBank/DDBJ databases">
        <authorList>
            <person name="Kikuchi T."/>
        </authorList>
    </citation>
    <scope>NUCLEOTIDE SEQUENCE</scope>
    <source>
        <strain evidence="2">PS1010</strain>
    </source>
</reference>
<comment type="caution">
    <text evidence="2">The sequence shown here is derived from an EMBL/GenBank/DDBJ whole genome shotgun (WGS) entry which is preliminary data.</text>
</comment>
<name>A0A9P1MTN3_9PELO</name>
<protein>
    <submittedName>
        <fullName evidence="2">Uncharacterized protein</fullName>
    </submittedName>
</protein>
<proteinExistence type="predicted"/>
<accession>A0A9P1MTN3</accession>
<sequence>MKALPKTRRLVENYIRKLGEIYREVLINRQDAFICRAHLKKPKLNMRRVREEVYEEPQKEKVAEAGAEVETEVEAEPQEDLVPLIPNIKREQEDFRRFEIASGSGNFMPNYPGAEIPPIVNPFQEYDFPSQFQNQSEQPFPNYPGAEIPPMFEQPVYPQFQDQSEQLFINFLNQSQNSEPSSSYFQFPELQNNFPDSNFQQQHNFGG</sequence>
<evidence type="ECO:0000313" key="3">
    <source>
        <dbReference type="Proteomes" id="UP001152747"/>
    </source>
</evidence>
<dbReference type="AlphaFoldDB" id="A0A9P1MTN3"/>